<dbReference type="Proteomes" id="UP000324678">
    <property type="component" value="Chromosome"/>
</dbReference>
<feature type="compositionally biased region" description="Low complexity" evidence="1">
    <location>
        <begin position="30"/>
        <end position="43"/>
    </location>
</feature>
<reference evidence="3 4" key="1">
    <citation type="submission" date="2019-09" db="EMBL/GenBank/DDBJ databases">
        <title>Genome sequencing of strain KACC 19306.</title>
        <authorList>
            <person name="Heo J."/>
            <person name="Kim S.-J."/>
            <person name="Kim J.-S."/>
            <person name="Hong S.-B."/>
            <person name="Kwon S.-W."/>
        </authorList>
    </citation>
    <scope>NUCLEOTIDE SEQUENCE [LARGE SCALE GENOMIC DNA]</scope>
    <source>
        <strain evidence="3 4">KACC 19306</strain>
    </source>
</reference>
<dbReference type="Gene3D" id="3.40.50.12090">
    <property type="match status" value="2"/>
</dbReference>
<accession>A0A5C1YDS0</accession>
<keyword evidence="2" id="KW-0732">Signal</keyword>
<feature type="compositionally biased region" description="Low complexity" evidence="1">
    <location>
        <begin position="87"/>
        <end position="102"/>
    </location>
</feature>
<dbReference type="PANTHER" id="PTHR30032">
    <property type="entry name" value="N-ACETYLMURAMOYL-L-ALANINE AMIDASE-RELATED"/>
    <property type="match status" value="1"/>
</dbReference>
<evidence type="ECO:0000256" key="2">
    <source>
        <dbReference type="SAM" id="SignalP"/>
    </source>
</evidence>
<organism evidence="3 4">
    <name type="scientific">Agromyces intestinalis</name>
    <dbReference type="NCBI Taxonomy" id="2592652"/>
    <lineage>
        <taxon>Bacteria</taxon>
        <taxon>Bacillati</taxon>
        <taxon>Actinomycetota</taxon>
        <taxon>Actinomycetes</taxon>
        <taxon>Micrococcales</taxon>
        <taxon>Microbacteriaceae</taxon>
        <taxon>Agromyces</taxon>
    </lineage>
</organism>
<feature type="chain" id="PRO_5039289400" description="Cell wall-binding repeat-containing protein" evidence="2">
    <location>
        <begin position="19"/>
        <end position="652"/>
    </location>
</feature>
<proteinExistence type="predicted"/>
<feature type="compositionally biased region" description="Pro residues" evidence="1">
    <location>
        <begin position="44"/>
        <end position="59"/>
    </location>
</feature>
<dbReference type="PANTHER" id="PTHR30032:SF8">
    <property type="entry name" value="GERMINATION-SPECIFIC N-ACETYLMURAMOYL-L-ALANINE AMIDASE"/>
    <property type="match status" value="1"/>
</dbReference>
<sequence length="652" mass="67361">MIGLFVALLASTSVATGAAAEESDGPPTVPVATTAPPEASDPPSTNPPPTEPTQPPEASEPPETSEPPATTEPPTAEPTEPPAISDPPGATEPPATTEPPAEIETEPPLRRDAGLLTPFASGGFSAGNLISDFNFYNRWAMSEAEIQAFLDARIGACQNGQCLNVLRVDTPTRTWSFGHCSTYTGARGESAARIIYRVQVACGLSAKVILVTLQKEQSLVTSKAPSAGQLRSAMGYGCPDTAACDSTYYGFFNQVFAAARQLTWYSDPGGSFTYIRVGQVNSIRYNPNAACGAGNVFIENRATAALYYYTPYQPNAAALANPYGLGDGCSAYGNRNFWYFYRDWFGDPALTTPIPTVRLSGTDRYATAVEISKDRYPSPGVPVAYVASGGDFPDALSAASAAAVQGGPLLLAAPGGVPTSTEVELRRLRPARIVMVGGTGALGSKVADTLKAIAPVSRIAGADRYETARRIAETVFPSAATAYLATGRDFADALSASAAAGAKGLPVILVDGQAGRADQATLQTLAAMGVTRVKVAGGPGAVSQGVTNSIANRGITVQRLDGPNRYATSVKVVADAFGTAAASAYLATGLSYPDALAGAAAAGRGKAPMYLSLATCMPDVVRDHLLSSSVNSLKMLGGPAALADSAVMMRRC</sequence>
<evidence type="ECO:0000256" key="1">
    <source>
        <dbReference type="SAM" id="MobiDB-lite"/>
    </source>
</evidence>
<dbReference type="AlphaFoldDB" id="A0A5C1YDS0"/>
<keyword evidence="4" id="KW-1185">Reference proteome</keyword>
<dbReference type="OrthoDB" id="9764271at2"/>
<dbReference type="InterPro" id="IPR007253">
    <property type="entry name" value="Cell_wall-bd_2"/>
</dbReference>
<feature type="compositionally biased region" description="Pro residues" evidence="1">
    <location>
        <begin position="75"/>
        <end position="85"/>
    </location>
</feature>
<gene>
    <name evidence="3" type="ORF">FLP10_03375</name>
</gene>
<evidence type="ECO:0000313" key="4">
    <source>
        <dbReference type="Proteomes" id="UP000324678"/>
    </source>
</evidence>
<feature type="signal peptide" evidence="2">
    <location>
        <begin position="1"/>
        <end position="18"/>
    </location>
</feature>
<dbReference type="KEGG" id="ail:FLP10_03375"/>
<dbReference type="InterPro" id="IPR051922">
    <property type="entry name" value="Bact_Sporulation_Assoc"/>
</dbReference>
<dbReference type="RefSeq" id="WP_149159588.1">
    <property type="nucleotide sequence ID" value="NZ_CP043505.1"/>
</dbReference>
<dbReference type="EMBL" id="CP043505">
    <property type="protein sequence ID" value="QEO13565.1"/>
    <property type="molecule type" value="Genomic_DNA"/>
</dbReference>
<name>A0A5C1YDS0_9MICO</name>
<evidence type="ECO:0000313" key="3">
    <source>
        <dbReference type="EMBL" id="QEO13565.1"/>
    </source>
</evidence>
<protein>
    <recommendedName>
        <fullName evidence="5">Cell wall-binding repeat-containing protein</fullName>
    </recommendedName>
</protein>
<evidence type="ECO:0008006" key="5">
    <source>
        <dbReference type="Google" id="ProtNLM"/>
    </source>
</evidence>
<feature type="region of interest" description="Disordered" evidence="1">
    <location>
        <begin position="15"/>
        <end position="115"/>
    </location>
</feature>
<dbReference type="Pfam" id="PF04122">
    <property type="entry name" value="CW_binding_2"/>
    <property type="match status" value="3"/>
</dbReference>